<reference evidence="2 3" key="1">
    <citation type="submission" date="2024-04" db="EMBL/GenBank/DDBJ databases">
        <authorList>
            <person name="Fracassetti M."/>
        </authorList>
    </citation>
    <scope>NUCLEOTIDE SEQUENCE [LARGE SCALE GENOMIC DNA]</scope>
</reference>
<dbReference type="EMBL" id="OZ034816">
    <property type="protein sequence ID" value="CAL1375544.1"/>
    <property type="molecule type" value="Genomic_DNA"/>
</dbReference>
<proteinExistence type="predicted"/>
<sequence>MSTSEVSLRLENRHRRQQLSKRRRRFNHKSRIANPRASNGVMERNQKETCYEIIGWPDGRRGWNYKATGSRETEAANFFPERRGEEGTGGFVGGRRNPRAAQALAEMNLG</sequence>
<protein>
    <submittedName>
        <fullName evidence="2">Uncharacterized protein</fullName>
    </submittedName>
</protein>
<gene>
    <name evidence="2" type="ORF">LTRI10_LOCUS17334</name>
</gene>
<organism evidence="2 3">
    <name type="scientific">Linum trigynum</name>
    <dbReference type="NCBI Taxonomy" id="586398"/>
    <lineage>
        <taxon>Eukaryota</taxon>
        <taxon>Viridiplantae</taxon>
        <taxon>Streptophyta</taxon>
        <taxon>Embryophyta</taxon>
        <taxon>Tracheophyta</taxon>
        <taxon>Spermatophyta</taxon>
        <taxon>Magnoliopsida</taxon>
        <taxon>eudicotyledons</taxon>
        <taxon>Gunneridae</taxon>
        <taxon>Pentapetalae</taxon>
        <taxon>rosids</taxon>
        <taxon>fabids</taxon>
        <taxon>Malpighiales</taxon>
        <taxon>Linaceae</taxon>
        <taxon>Linum</taxon>
    </lineage>
</organism>
<accession>A0AAV2DPS1</accession>
<evidence type="ECO:0000256" key="1">
    <source>
        <dbReference type="SAM" id="MobiDB-lite"/>
    </source>
</evidence>
<keyword evidence="3" id="KW-1185">Reference proteome</keyword>
<dbReference type="AlphaFoldDB" id="A0AAV2DPS1"/>
<evidence type="ECO:0000313" key="2">
    <source>
        <dbReference type="EMBL" id="CAL1375544.1"/>
    </source>
</evidence>
<dbReference type="Proteomes" id="UP001497516">
    <property type="component" value="Chromosome 3"/>
</dbReference>
<evidence type="ECO:0000313" key="3">
    <source>
        <dbReference type="Proteomes" id="UP001497516"/>
    </source>
</evidence>
<feature type="region of interest" description="Disordered" evidence="1">
    <location>
        <begin position="1"/>
        <end position="25"/>
    </location>
</feature>
<name>A0AAV2DPS1_9ROSI</name>
<feature type="compositionally biased region" description="Basic residues" evidence="1">
    <location>
        <begin position="12"/>
        <end position="25"/>
    </location>
</feature>